<dbReference type="AlphaFoldDB" id="A0A815BJ25"/>
<name>A0A815BJ25_9BILA</name>
<reference evidence="1" key="1">
    <citation type="submission" date="2021-02" db="EMBL/GenBank/DDBJ databases">
        <authorList>
            <person name="Nowell W R."/>
        </authorList>
    </citation>
    <scope>NUCLEOTIDE SEQUENCE</scope>
</reference>
<evidence type="ECO:0000313" key="2">
    <source>
        <dbReference type="Proteomes" id="UP000663864"/>
    </source>
</evidence>
<protein>
    <submittedName>
        <fullName evidence="1">Uncharacterized protein</fullName>
    </submittedName>
</protein>
<dbReference type="EMBL" id="CAJNOT010001981">
    <property type="protein sequence ID" value="CAF1271026.1"/>
    <property type="molecule type" value="Genomic_DNA"/>
</dbReference>
<gene>
    <name evidence="1" type="ORF">ZHD862_LOCUS26415</name>
</gene>
<organism evidence="1 2">
    <name type="scientific">Rotaria sordida</name>
    <dbReference type="NCBI Taxonomy" id="392033"/>
    <lineage>
        <taxon>Eukaryota</taxon>
        <taxon>Metazoa</taxon>
        <taxon>Spiralia</taxon>
        <taxon>Gnathifera</taxon>
        <taxon>Rotifera</taxon>
        <taxon>Eurotatoria</taxon>
        <taxon>Bdelloidea</taxon>
        <taxon>Philodinida</taxon>
        <taxon>Philodinidae</taxon>
        <taxon>Rotaria</taxon>
    </lineage>
</organism>
<accession>A0A815BJ25</accession>
<dbReference type="Proteomes" id="UP000663864">
    <property type="component" value="Unassembled WGS sequence"/>
</dbReference>
<evidence type="ECO:0000313" key="1">
    <source>
        <dbReference type="EMBL" id="CAF1271026.1"/>
    </source>
</evidence>
<comment type="caution">
    <text evidence="1">The sequence shown here is derived from an EMBL/GenBank/DDBJ whole genome shotgun (WGS) entry which is preliminary data.</text>
</comment>
<proteinExistence type="predicted"/>
<sequence length="371" mass="41033">MIPMPGLNVAQFAYGGVSPRRIQQQSPTVAGAQFFLSTGYATPNRDTELIVCAAEDPSCEKPRVMNTVDSSGFGQAGLRLTFTQPFGLPIMLIPEAKYASRDNRVTGYKIEACQDPLCQLPRSLASLPFNLTGTANCLGTSIDVAINRFGFPSWLTLCDEELNLIHCLSPTCNQTLVNQFKVNRDFVYFVYLAVDSHFRFTITTTGQTAQSGMIFLFILFTESFSLDITYIRCLNPDCTESIQSQLTIANRSSTRSPVGQVQVVINPLTDLPVFHVTGSTFPADIPVYMFVACQDIECDMSKAVYINYGTHFDLNRAIRSDLFVDDEGTFIASIRTIYTPTNDTINAIVQMAQSSQAEVDKLTFVKLTLIN</sequence>